<reference evidence="11" key="1">
    <citation type="submission" date="2025-08" db="UniProtKB">
        <authorList>
            <consortium name="Ensembl"/>
        </authorList>
    </citation>
    <scope>IDENTIFICATION</scope>
</reference>
<reference evidence="11" key="2">
    <citation type="submission" date="2025-09" db="UniProtKB">
        <authorList>
            <consortium name="Ensembl"/>
        </authorList>
    </citation>
    <scope>IDENTIFICATION</scope>
</reference>
<dbReference type="InterPro" id="IPR045346">
    <property type="entry name" value="Ermin"/>
</dbReference>
<dbReference type="SUPFAM" id="SSF48678">
    <property type="entry name" value="Moesin tail domain"/>
    <property type="match status" value="1"/>
</dbReference>
<accession>A0A2K5PIP5</accession>
<dbReference type="GO" id="GO:0031344">
    <property type="term" value="P:regulation of cell projection organization"/>
    <property type="evidence" value="ECO:0007669"/>
    <property type="project" value="Ensembl"/>
</dbReference>
<sequence length="285" mass="32907">MTDVPTTFTQAECNGDKAPENGQQSITKTCEKLTDVDSPLPHYRVEPSLEVAPTEGNQEERGKLQGNILLNSSMEEKILKENPEKKLFIVHKAITDLSLQETSADEMTFREGYQWERIPLSGSNQEIRRQKERIAEQPLKKEQDEDRKNKAHQAAEIEWLGFRKPSQADMLHSKHDEEQKAWDEEINNDDDDDNYDDDEDEVRVIEYKKKHEEVSQFKEEGDASEDSPLSSASSQAVTPDEQPTLGKKSDISRNAYSRYNTISYRKIRKGNTKQRIDEFESMMHL</sequence>
<dbReference type="OMA" id="TPPYYRV"/>
<dbReference type="GO" id="GO:0030175">
    <property type="term" value="C:filopodium"/>
    <property type="evidence" value="ECO:0007669"/>
    <property type="project" value="Ensembl"/>
</dbReference>
<dbReference type="GO" id="GO:0001763">
    <property type="term" value="P:morphogenesis of a branching structure"/>
    <property type="evidence" value="ECO:0007669"/>
    <property type="project" value="Ensembl"/>
</dbReference>
<evidence type="ECO:0000256" key="1">
    <source>
        <dbReference type="ARBA" id="ARBA00004245"/>
    </source>
</evidence>
<comment type="subunit">
    <text evidence="2">Binds actin.</text>
</comment>
<keyword evidence="4" id="KW-0597">Phosphoprotein</keyword>
<dbReference type="Gene3D" id="6.10.360.10">
    <property type="match status" value="1"/>
</dbReference>
<dbReference type="GeneID" id="108317043"/>
<organism evidence="11 12">
    <name type="scientific">Cebus imitator</name>
    <name type="common">Panamanian white-faced capuchin</name>
    <name type="synonym">Cebus capucinus imitator</name>
    <dbReference type="NCBI Taxonomy" id="2715852"/>
    <lineage>
        <taxon>Eukaryota</taxon>
        <taxon>Metazoa</taxon>
        <taxon>Chordata</taxon>
        <taxon>Craniata</taxon>
        <taxon>Vertebrata</taxon>
        <taxon>Euteleostomi</taxon>
        <taxon>Mammalia</taxon>
        <taxon>Eutheria</taxon>
        <taxon>Euarchontoglires</taxon>
        <taxon>Primates</taxon>
        <taxon>Haplorrhini</taxon>
        <taxon>Platyrrhini</taxon>
        <taxon>Cebidae</taxon>
        <taxon>Cebinae</taxon>
        <taxon>Cebus</taxon>
    </lineage>
</organism>
<proteinExistence type="predicted"/>
<dbReference type="GO" id="GO:0043209">
    <property type="term" value="C:myelin sheath"/>
    <property type="evidence" value="ECO:0007669"/>
    <property type="project" value="Ensembl"/>
</dbReference>
<dbReference type="GO" id="GO:0070062">
    <property type="term" value="C:extracellular exosome"/>
    <property type="evidence" value="ECO:0007669"/>
    <property type="project" value="TreeGrafter"/>
</dbReference>
<keyword evidence="5" id="KW-0009">Actin-binding</keyword>
<dbReference type="Pfam" id="PF20491">
    <property type="entry name" value="Ermin"/>
    <property type="match status" value="1"/>
</dbReference>
<dbReference type="GeneTree" id="ENSGT01090000260082"/>
<evidence type="ECO:0000313" key="11">
    <source>
        <dbReference type="Ensembl" id="ENSCCAP00000003523.1"/>
    </source>
</evidence>
<feature type="region of interest" description="Disordered" evidence="10">
    <location>
        <begin position="1"/>
        <end position="62"/>
    </location>
</feature>
<evidence type="ECO:0000256" key="10">
    <source>
        <dbReference type="SAM" id="MobiDB-lite"/>
    </source>
</evidence>
<dbReference type="Proteomes" id="UP000233040">
    <property type="component" value="Unassembled WGS sequence"/>
</dbReference>
<keyword evidence="6" id="KW-0206">Cytoskeleton</keyword>
<dbReference type="GO" id="GO:0043025">
    <property type="term" value="C:neuronal cell body"/>
    <property type="evidence" value="ECO:0007669"/>
    <property type="project" value="Ensembl"/>
</dbReference>
<dbReference type="CTD" id="57471"/>
<protein>
    <recommendedName>
        <fullName evidence="8">Ermin</fullName>
    </recommendedName>
    <alternativeName>
        <fullName evidence="9">Juxtanodin</fullName>
    </alternativeName>
</protein>
<evidence type="ECO:0000256" key="3">
    <source>
        <dbReference type="ARBA" id="ARBA00022490"/>
    </source>
</evidence>
<dbReference type="AlphaFoldDB" id="A0A2K5PIP5"/>
<feature type="compositionally biased region" description="Acidic residues" evidence="10">
    <location>
        <begin position="184"/>
        <end position="201"/>
    </location>
</feature>
<dbReference type="KEGG" id="cimi:108317043"/>
<evidence type="ECO:0000256" key="5">
    <source>
        <dbReference type="ARBA" id="ARBA00023203"/>
    </source>
</evidence>
<feature type="compositionally biased region" description="Basic and acidic residues" evidence="10">
    <location>
        <begin position="126"/>
        <end position="148"/>
    </location>
</feature>
<evidence type="ECO:0000256" key="2">
    <source>
        <dbReference type="ARBA" id="ARBA00011216"/>
    </source>
</evidence>
<evidence type="ECO:0000256" key="7">
    <source>
        <dbReference type="ARBA" id="ARBA00025213"/>
    </source>
</evidence>
<keyword evidence="3" id="KW-0963">Cytoplasm</keyword>
<gene>
    <name evidence="11" type="primary">ERMN</name>
</gene>
<dbReference type="GO" id="GO:0005938">
    <property type="term" value="C:cell cortex"/>
    <property type="evidence" value="ECO:0007669"/>
    <property type="project" value="Ensembl"/>
</dbReference>
<dbReference type="RefSeq" id="XP_017402696.1">
    <property type="nucleotide sequence ID" value="XM_017547207.1"/>
</dbReference>
<feature type="compositionally biased region" description="Basic and acidic residues" evidence="10">
    <location>
        <begin position="202"/>
        <end position="221"/>
    </location>
</feature>
<name>A0A2K5PIP5_CEBIM</name>
<dbReference type="GO" id="GO:0051015">
    <property type="term" value="F:actin filament binding"/>
    <property type="evidence" value="ECO:0007669"/>
    <property type="project" value="Ensembl"/>
</dbReference>
<keyword evidence="12" id="KW-1185">Reference proteome</keyword>
<dbReference type="GO" id="GO:0033269">
    <property type="term" value="C:internode region of axon"/>
    <property type="evidence" value="ECO:0007669"/>
    <property type="project" value="Ensembl"/>
</dbReference>
<dbReference type="GO" id="GO:0007015">
    <property type="term" value="P:actin filament organization"/>
    <property type="evidence" value="ECO:0007669"/>
    <property type="project" value="Ensembl"/>
</dbReference>
<evidence type="ECO:0000256" key="8">
    <source>
        <dbReference type="ARBA" id="ARBA00026168"/>
    </source>
</evidence>
<evidence type="ECO:0000256" key="4">
    <source>
        <dbReference type="ARBA" id="ARBA00022553"/>
    </source>
</evidence>
<dbReference type="PANTHER" id="PTHR47137">
    <property type="entry name" value="ERMIN"/>
    <property type="match status" value="1"/>
</dbReference>
<feature type="compositionally biased region" description="Basic and acidic residues" evidence="10">
    <location>
        <begin position="171"/>
        <end position="183"/>
    </location>
</feature>
<evidence type="ECO:0000256" key="6">
    <source>
        <dbReference type="ARBA" id="ARBA00023212"/>
    </source>
</evidence>
<dbReference type="GO" id="GO:0008360">
    <property type="term" value="P:regulation of cell shape"/>
    <property type="evidence" value="ECO:0007669"/>
    <property type="project" value="Ensembl"/>
</dbReference>
<comment type="subcellular location">
    <subcellularLocation>
        <location evidence="1">Cytoplasm</location>
        <location evidence="1">Cytoskeleton</location>
    </subcellularLocation>
</comment>
<feature type="compositionally biased region" description="Polar residues" evidence="10">
    <location>
        <begin position="1"/>
        <end position="12"/>
    </location>
</feature>
<evidence type="ECO:0000256" key="9">
    <source>
        <dbReference type="ARBA" id="ARBA00031224"/>
    </source>
</evidence>
<dbReference type="GO" id="GO:0033270">
    <property type="term" value="C:paranode region of axon"/>
    <property type="evidence" value="ECO:0007669"/>
    <property type="project" value="Ensembl"/>
</dbReference>
<feature type="compositionally biased region" description="Low complexity" evidence="10">
    <location>
        <begin position="226"/>
        <end position="236"/>
    </location>
</feature>
<feature type="region of interest" description="Disordered" evidence="10">
    <location>
        <begin position="124"/>
        <end position="152"/>
    </location>
</feature>
<comment type="function">
    <text evidence="7">Plays a role in cytoskeletal rearrangements during the late wrapping and/or compaction phases of myelinogenesis as well as in maintenance and stability of myelin sheath in the adult. May play an important role in late-stage oligodendroglia maturation, myelin/Ranvier node formation during CNS development, and in the maintenance and plasticity of related structures in the mature CNS.</text>
</comment>
<evidence type="ECO:0000313" key="12">
    <source>
        <dbReference type="Proteomes" id="UP000233040"/>
    </source>
</evidence>
<dbReference type="Ensembl" id="ENSCCAT00000019973.1">
    <property type="protein sequence ID" value="ENSCCAP00000003523.1"/>
    <property type="gene ID" value="ENSCCAG00000018480.1"/>
</dbReference>
<dbReference type="InterPro" id="IPR008954">
    <property type="entry name" value="Moesin_tail_sf"/>
</dbReference>
<dbReference type="GO" id="GO:0097386">
    <property type="term" value="C:glial cell projection"/>
    <property type="evidence" value="ECO:0007669"/>
    <property type="project" value="Ensembl"/>
</dbReference>
<dbReference type="GO" id="GO:0005856">
    <property type="term" value="C:cytoskeleton"/>
    <property type="evidence" value="ECO:0007669"/>
    <property type="project" value="UniProtKB-SubCell"/>
</dbReference>
<dbReference type="PANTHER" id="PTHR47137:SF1">
    <property type="entry name" value="ERMIN"/>
    <property type="match status" value="1"/>
</dbReference>
<feature type="region of interest" description="Disordered" evidence="10">
    <location>
        <begin position="168"/>
        <end position="253"/>
    </location>
</feature>
<dbReference type="STRING" id="9516.ENSCCAP00000003523"/>